<dbReference type="AlphaFoldDB" id="K9H707"/>
<sequence>MRRLTAPSPAVAAWRRLTPHLLPFADAATKELPLGRLLRLSLFQVSVGVALVLLNGTLNRVMIVELGVPAGLVAVMIALPLVAAPFRALIGHKSDTHRSVLGWRRVPYIWMGTMLQFAGLAIMPFALLVLSGDTLGPQVPYAGEVAAALAFLLVGIGMHMAQTAGLALADDLAPRHARPRVVPLLYVMLLVGMVAASVIVGATLSDYSPMRLIQVIQGAALASLILNGLALWKQEARDPARTAADAPRPAFRETWAAFAAVKGARRLLVATGLGAAAFSMQDILLEPYGGEILALGVGATTLLTALLAGGTLIGFALAARSLSQGQDPHRIAALGALAGVAAFSCVIFAAPVQSPLLFRAGTVLIGLGGGLFAVGTLTAAMALGEDRGNGLALGAWGAVQATAAGAALGLGGVIRDAVGQAALTGGLGWALASPATGYAAVYQIEIILLFAALVAIGPLVRHARVRTDQASRPFGLAEFPG</sequence>
<feature type="transmembrane region" description="Helical" evidence="6">
    <location>
        <begin position="107"/>
        <end position="130"/>
    </location>
</feature>
<feature type="transmembrane region" description="Helical" evidence="6">
    <location>
        <begin position="356"/>
        <end position="383"/>
    </location>
</feature>
<comment type="subcellular location">
    <subcellularLocation>
        <location evidence="1">Membrane</location>
        <topology evidence="1">Multi-pass membrane protein</topology>
    </subcellularLocation>
</comment>
<dbReference type="RefSeq" id="WP_009538681.1">
    <property type="nucleotide sequence ID" value="NZ_ANHY01000002.1"/>
</dbReference>
<reference evidence="7 8" key="1">
    <citation type="journal article" date="2013" name="Genome Announc.">
        <title>Draft Genome Sequence of an Alphaproteobacterium, Caenispirillum salinarum AK4(T), Isolated from a Solar Saltern.</title>
        <authorList>
            <person name="Khatri I."/>
            <person name="Singh A."/>
            <person name="Korpole S."/>
            <person name="Pinnaka A.K."/>
            <person name="Subramanian S."/>
        </authorList>
    </citation>
    <scope>NUCLEOTIDE SEQUENCE [LARGE SCALE GENOMIC DNA]</scope>
    <source>
        <strain evidence="7 8">AK4</strain>
    </source>
</reference>
<dbReference type="Pfam" id="PF03209">
    <property type="entry name" value="PUCC"/>
    <property type="match status" value="1"/>
</dbReference>
<dbReference type="Gene3D" id="1.20.1250.20">
    <property type="entry name" value="MFS general substrate transporter like domains"/>
    <property type="match status" value="1"/>
</dbReference>
<dbReference type="PIRSF" id="PIRSF016565">
    <property type="entry name" value="PucC"/>
    <property type="match status" value="1"/>
</dbReference>
<evidence type="ECO:0000256" key="1">
    <source>
        <dbReference type="ARBA" id="ARBA00004141"/>
    </source>
</evidence>
<comment type="caution">
    <text evidence="7">The sequence shown here is derived from an EMBL/GenBank/DDBJ whole genome shotgun (WGS) entry which is preliminary data.</text>
</comment>
<feature type="transmembrane region" description="Helical" evidence="6">
    <location>
        <begin position="435"/>
        <end position="456"/>
    </location>
</feature>
<dbReference type="EMBL" id="ANHY01000002">
    <property type="protein sequence ID" value="EKV32854.1"/>
    <property type="molecule type" value="Genomic_DNA"/>
</dbReference>
<dbReference type="OrthoDB" id="8558818at2"/>
<evidence type="ECO:0000256" key="3">
    <source>
        <dbReference type="ARBA" id="ARBA00022692"/>
    </source>
</evidence>
<accession>K9H707</accession>
<comment type="similarity">
    <text evidence="2">Belongs to the PucC family.</text>
</comment>
<proteinExistence type="inferred from homology"/>
<keyword evidence="5 6" id="KW-0472">Membrane</keyword>
<evidence type="ECO:0000256" key="6">
    <source>
        <dbReference type="SAM" id="Phobius"/>
    </source>
</evidence>
<feature type="transmembrane region" description="Helical" evidence="6">
    <location>
        <begin position="37"/>
        <end position="54"/>
    </location>
</feature>
<keyword evidence="4 6" id="KW-1133">Transmembrane helix</keyword>
<dbReference type="PATRIC" id="fig|1238182.3.peg.230"/>
<name>K9H707_9PROT</name>
<evidence type="ECO:0000313" key="7">
    <source>
        <dbReference type="EMBL" id="EKV32854.1"/>
    </source>
</evidence>
<evidence type="ECO:0000256" key="2">
    <source>
        <dbReference type="ARBA" id="ARBA00008412"/>
    </source>
</evidence>
<gene>
    <name evidence="7" type="ORF">C882_1692</name>
</gene>
<evidence type="ECO:0000313" key="8">
    <source>
        <dbReference type="Proteomes" id="UP000009881"/>
    </source>
</evidence>
<feature type="transmembrane region" description="Helical" evidence="6">
    <location>
        <begin position="331"/>
        <end position="350"/>
    </location>
</feature>
<dbReference type="InterPro" id="IPR036259">
    <property type="entry name" value="MFS_trans_sf"/>
</dbReference>
<dbReference type="SUPFAM" id="SSF103473">
    <property type="entry name" value="MFS general substrate transporter"/>
    <property type="match status" value="1"/>
</dbReference>
<feature type="transmembrane region" description="Helical" evidence="6">
    <location>
        <begin position="390"/>
        <end position="415"/>
    </location>
</feature>
<feature type="transmembrane region" description="Helical" evidence="6">
    <location>
        <begin position="267"/>
        <end position="285"/>
    </location>
</feature>
<evidence type="ECO:0000256" key="4">
    <source>
        <dbReference type="ARBA" id="ARBA00022989"/>
    </source>
</evidence>
<dbReference type="PANTHER" id="PTHR23538:SF1">
    <property type="entry name" value="44.5 KD BACTERIOCHLOROPHYLL SYNTHASE SUBUNIT"/>
    <property type="match status" value="1"/>
</dbReference>
<feature type="transmembrane region" description="Helical" evidence="6">
    <location>
        <begin position="212"/>
        <end position="232"/>
    </location>
</feature>
<feature type="transmembrane region" description="Helical" evidence="6">
    <location>
        <begin position="145"/>
        <end position="169"/>
    </location>
</feature>
<feature type="transmembrane region" description="Helical" evidence="6">
    <location>
        <begin position="66"/>
        <end position="86"/>
    </location>
</feature>
<protein>
    <submittedName>
        <fullName evidence="7">PucC protein</fullName>
    </submittedName>
</protein>
<keyword evidence="8" id="KW-1185">Reference proteome</keyword>
<keyword evidence="3 6" id="KW-0812">Transmembrane</keyword>
<evidence type="ECO:0000256" key="5">
    <source>
        <dbReference type="ARBA" id="ARBA00023136"/>
    </source>
</evidence>
<dbReference type="InterPro" id="IPR026036">
    <property type="entry name" value="PucC"/>
</dbReference>
<feature type="transmembrane region" description="Helical" evidence="6">
    <location>
        <begin position="181"/>
        <end position="200"/>
    </location>
</feature>
<organism evidence="7 8">
    <name type="scientific">Caenispirillum salinarum AK4</name>
    <dbReference type="NCBI Taxonomy" id="1238182"/>
    <lineage>
        <taxon>Bacteria</taxon>
        <taxon>Pseudomonadati</taxon>
        <taxon>Pseudomonadota</taxon>
        <taxon>Alphaproteobacteria</taxon>
        <taxon>Rhodospirillales</taxon>
        <taxon>Novispirillaceae</taxon>
        <taxon>Caenispirillum</taxon>
    </lineage>
</organism>
<dbReference type="PANTHER" id="PTHR23538">
    <property type="entry name" value="44.5 KD BACTERIOCHLOROPHYLL SYNTHASE SUBUNIT"/>
    <property type="match status" value="1"/>
</dbReference>
<dbReference type="InterPro" id="IPR004896">
    <property type="entry name" value="PucC-rel"/>
</dbReference>
<feature type="transmembrane region" description="Helical" evidence="6">
    <location>
        <begin position="297"/>
        <end position="319"/>
    </location>
</feature>
<dbReference type="STRING" id="1238182.C882_1692"/>
<dbReference type="CDD" id="cd06176">
    <property type="entry name" value="MFS_BCD_PucC-like"/>
    <property type="match status" value="1"/>
</dbReference>
<dbReference type="GO" id="GO:0016020">
    <property type="term" value="C:membrane"/>
    <property type="evidence" value="ECO:0007669"/>
    <property type="project" value="UniProtKB-SubCell"/>
</dbReference>
<dbReference type="Proteomes" id="UP000009881">
    <property type="component" value="Unassembled WGS sequence"/>
</dbReference>
<dbReference type="eggNOG" id="COG2814">
    <property type="taxonomic scope" value="Bacteria"/>
</dbReference>